<accession>A0A8B6GGZ3</accession>
<proteinExistence type="predicted"/>
<evidence type="ECO:0000313" key="1">
    <source>
        <dbReference type="EMBL" id="VDI63840.1"/>
    </source>
</evidence>
<dbReference type="AlphaFoldDB" id="A0A8B6GGZ3"/>
<dbReference type="EMBL" id="UYJE01008423">
    <property type="protein sequence ID" value="VDI63840.1"/>
    <property type="molecule type" value="Genomic_DNA"/>
</dbReference>
<dbReference type="SUPFAM" id="SSF101898">
    <property type="entry name" value="NHL repeat"/>
    <property type="match status" value="1"/>
</dbReference>
<name>A0A8B6GGZ3_MYTGA</name>
<reference evidence="1" key="1">
    <citation type="submission" date="2018-11" db="EMBL/GenBank/DDBJ databases">
        <authorList>
            <person name="Alioto T."/>
            <person name="Alioto T."/>
        </authorList>
    </citation>
    <scope>NUCLEOTIDE SEQUENCE</scope>
</reference>
<comment type="caution">
    <text evidence="1">The sequence shown here is derived from an EMBL/GenBank/DDBJ whole genome shotgun (WGS) entry which is preliminary data.</text>
</comment>
<organism evidence="1 2">
    <name type="scientific">Mytilus galloprovincialis</name>
    <name type="common">Mediterranean mussel</name>
    <dbReference type="NCBI Taxonomy" id="29158"/>
    <lineage>
        <taxon>Eukaryota</taxon>
        <taxon>Metazoa</taxon>
        <taxon>Spiralia</taxon>
        <taxon>Lophotrochozoa</taxon>
        <taxon>Mollusca</taxon>
        <taxon>Bivalvia</taxon>
        <taxon>Autobranchia</taxon>
        <taxon>Pteriomorphia</taxon>
        <taxon>Mytilida</taxon>
        <taxon>Mytiloidea</taxon>
        <taxon>Mytilidae</taxon>
        <taxon>Mytilinae</taxon>
        <taxon>Mytilus</taxon>
    </lineage>
</organism>
<evidence type="ECO:0000313" key="2">
    <source>
        <dbReference type="Proteomes" id="UP000596742"/>
    </source>
</evidence>
<protein>
    <submittedName>
        <fullName evidence="1">Uncharacterized protein</fullName>
    </submittedName>
</protein>
<dbReference type="OrthoDB" id="9987040at2759"/>
<keyword evidence="2" id="KW-1185">Reference proteome</keyword>
<gene>
    <name evidence="1" type="ORF">MGAL_10B072674</name>
</gene>
<sequence>MVHVSPCLDQSIWLSSGNYGILQRVKSEGTNLKVMSKFDIKVCGIAVTPSNQLLLCAKGNKVKHISSLVT</sequence>
<dbReference type="Proteomes" id="UP000596742">
    <property type="component" value="Unassembled WGS sequence"/>
</dbReference>